<dbReference type="RefSeq" id="WP_317966658.1">
    <property type="nucleotide sequence ID" value="NZ_CP129118.1"/>
</dbReference>
<organism evidence="1 2">
    <name type="scientific">Sporosarcina oncorhynchi</name>
    <dbReference type="NCBI Taxonomy" id="3056444"/>
    <lineage>
        <taxon>Bacteria</taxon>
        <taxon>Bacillati</taxon>
        <taxon>Bacillota</taxon>
        <taxon>Bacilli</taxon>
        <taxon>Bacillales</taxon>
        <taxon>Caryophanaceae</taxon>
        <taxon>Sporosarcina</taxon>
    </lineage>
</organism>
<evidence type="ECO:0000313" key="1">
    <source>
        <dbReference type="EMBL" id="WOV86991.1"/>
    </source>
</evidence>
<name>A0ABZ0L310_9BACL</name>
<reference evidence="1 2" key="1">
    <citation type="submission" date="2023-06" db="EMBL/GenBank/DDBJ databases">
        <title>Sporosarcina sp. nov., isolated from Korean tranditional fermented seafood 'Jeotgal'.</title>
        <authorList>
            <person name="Yang A.I."/>
            <person name="Shin N.-R."/>
        </authorList>
    </citation>
    <scope>NUCLEOTIDE SEQUENCE [LARGE SCALE GENOMIC DNA]</scope>
    <source>
        <strain evidence="1 2">T2O-4</strain>
    </source>
</reference>
<dbReference type="EMBL" id="CP129118">
    <property type="protein sequence ID" value="WOV86991.1"/>
    <property type="molecule type" value="Genomic_DNA"/>
</dbReference>
<accession>A0ABZ0L310</accession>
<evidence type="ECO:0000313" key="2">
    <source>
        <dbReference type="Proteomes" id="UP001303902"/>
    </source>
</evidence>
<gene>
    <name evidence="1" type="ORF">QWT69_14100</name>
</gene>
<keyword evidence="2" id="KW-1185">Reference proteome</keyword>
<evidence type="ECO:0008006" key="3">
    <source>
        <dbReference type="Google" id="ProtNLM"/>
    </source>
</evidence>
<protein>
    <recommendedName>
        <fullName evidence="3">Pre-toxin TG domain-containing protein</fullName>
    </recommendedName>
</protein>
<proteinExistence type="predicted"/>
<sequence>MSITGISNSKSSATNVYDANYLEKQKSLSSKDNMDVKTAKLTVDTVIISKEAKEMAMALASKSTPSWLDTAKSWASSTTAWLKQAGQFALDGAKAGLDFLVIDDIKTLFNPNSSVTDKGIALVSLFPAGKVVKAGSLASLLIKSGKGAQVTAFEGLGKVLKHNSKGILLDGNSKTGWEHIVKGHITGTIAKKGDTLFPKALGEAQVKNLVMESLEKGKLITLADGTKVYTYNPQKHGISGMTTVVTKDNIIKTSYPTAGTSVIKVK</sequence>
<dbReference type="Proteomes" id="UP001303902">
    <property type="component" value="Chromosome"/>
</dbReference>